<organism evidence="2 3">
    <name type="scientific">Dinothrombium tinctorium</name>
    <dbReference type="NCBI Taxonomy" id="1965070"/>
    <lineage>
        <taxon>Eukaryota</taxon>
        <taxon>Metazoa</taxon>
        <taxon>Ecdysozoa</taxon>
        <taxon>Arthropoda</taxon>
        <taxon>Chelicerata</taxon>
        <taxon>Arachnida</taxon>
        <taxon>Acari</taxon>
        <taxon>Acariformes</taxon>
        <taxon>Trombidiformes</taxon>
        <taxon>Prostigmata</taxon>
        <taxon>Anystina</taxon>
        <taxon>Parasitengona</taxon>
        <taxon>Trombidioidea</taxon>
        <taxon>Trombidiidae</taxon>
        <taxon>Dinothrombium</taxon>
    </lineage>
</organism>
<gene>
    <name evidence="2" type="ORF">B4U79_03128</name>
</gene>
<dbReference type="InterPro" id="IPR040181">
    <property type="entry name" value="PKHG5/7"/>
</dbReference>
<comment type="caution">
    <text evidence="2">The sequence shown here is derived from an EMBL/GenBank/DDBJ whole genome shotgun (WGS) entry which is preliminary data.</text>
</comment>
<dbReference type="GO" id="GO:0030139">
    <property type="term" value="C:endocytic vesicle"/>
    <property type="evidence" value="ECO:0007669"/>
    <property type="project" value="TreeGrafter"/>
</dbReference>
<dbReference type="PANTHER" id="PTHR13217">
    <property type="entry name" value="PLECKSTRIN HOMOLOGY DOMAIN-CONTAINING FAMILY G MEMBER 7"/>
    <property type="match status" value="1"/>
</dbReference>
<dbReference type="GO" id="GO:0007266">
    <property type="term" value="P:Rho protein signal transduction"/>
    <property type="evidence" value="ECO:0007669"/>
    <property type="project" value="TreeGrafter"/>
</dbReference>
<dbReference type="GO" id="GO:0030424">
    <property type="term" value="C:axon"/>
    <property type="evidence" value="ECO:0007669"/>
    <property type="project" value="TreeGrafter"/>
</dbReference>
<dbReference type="InterPro" id="IPR000219">
    <property type="entry name" value="DH_dom"/>
</dbReference>
<name>A0A443QUN9_9ACAR</name>
<dbReference type="EMBL" id="NCKU01003929">
    <property type="protein sequence ID" value="RWS06711.1"/>
    <property type="molecule type" value="Genomic_DNA"/>
</dbReference>
<dbReference type="OrthoDB" id="5585231at2759"/>
<dbReference type="GO" id="GO:0043542">
    <property type="term" value="P:endothelial cell migration"/>
    <property type="evidence" value="ECO:0007669"/>
    <property type="project" value="TreeGrafter"/>
</dbReference>
<feature type="domain" description="DH" evidence="1">
    <location>
        <begin position="99"/>
        <end position="256"/>
    </location>
</feature>
<proteinExistence type="predicted"/>
<dbReference type="PANTHER" id="PTHR13217:SF11">
    <property type="entry name" value="PLECKSTRIN HOMOLOGY DOMAIN-CONTAINING FAMILY G MEMBER 5"/>
    <property type="match status" value="1"/>
</dbReference>
<dbReference type="Pfam" id="PF00621">
    <property type="entry name" value="RhoGEF"/>
    <property type="match status" value="1"/>
</dbReference>
<protein>
    <submittedName>
        <fullName evidence="2">Pleckstriny domain-containing family G member 5-like protein</fullName>
    </submittedName>
</protein>
<dbReference type="CDD" id="cd00160">
    <property type="entry name" value="RhoGEF"/>
    <property type="match status" value="1"/>
</dbReference>
<dbReference type="GO" id="GO:0005085">
    <property type="term" value="F:guanyl-nucleotide exchange factor activity"/>
    <property type="evidence" value="ECO:0007669"/>
    <property type="project" value="InterPro"/>
</dbReference>
<dbReference type="Proteomes" id="UP000285301">
    <property type="component" value="Unassembled WGS sequence"/>
</dbReference>
<dbReference type="STRING" id="1965070.A0A443QUN9"/>
<evidence type="ECO:0000259" key="1">
    <source>
        <dbReference type="PROSITE" id="PS50010"/>
    </source>
</evidence>
<accession>A0A443QUN9</accession>
<dbReference type="GO" id="GO:0005886">
    <property type="term" value="C:plasma membrane"/>
    <property type="evidence" value="ECO:0007669"/>
    <property type="project" value="TreeGrafter"/>
</dbReference>
<dbReference type="Gene3D" id="1.20.900.10">
    <property type="entry name" value="Dbl homology (DH) domain"/>
    <property type="match status" value="1"/>
</dbReference>
<sequence>MVAEDDTGDENSLSSQESAIRNLHKLRSTHSRKSGGIFSNPFKTDREKMDQLTEFLNYYSANGIPEAGNRNFVDEIYELEEHWKCFVDNADELPKRLHNQQDAIWELLQTEVFYIKMLKIDNEKMFSNITVVYTANHQFWVDHLLPMLTESRVTRKPLNPILMKEGFLNFEQIFQPYIKYCLEHSNCLHYVKKKHKESELFKTYVVWCETRKDCDRLRLMDILVKPMQRLTKYSLLLKAILKKTDAEDQKEALKQMVTSFKCMSINHFFTLRFHQNQAVERFVYKVDATLRRRNEEEKLASIAKRIESYDVFDTSNDEVEKVSSFIMKIIEF</sequence>
<dbReference type="PROSITE" id="PS50010">
    <property type="entry name" value="DH_2"/>
    <property type="match status" value="1"/>
</dbReference>
<evidence type="ECO:0000313" key="3">
    <source>
        <dbReference type="Proteomes" id="UP000285301"/>
    </source>
</evidence>
<dbReference type="SMART" id="SM00325">
    <property type="entry name" value="RhoGEF"/>
    <property type="match status" value="1"/>
</dbReference>
<reference evidence="2 3" key="1">
    <citation type="journal article" date="2018" name="Gigascience">
        <title>Genomes of trombidid mites reveal novel predicted allergens and laterally-transferred genes associated with secondary metabolism.</title>
        <authorList>
            <person name="Dong X."/>
            <person name="Chaisiri K."/>
            <person name="Xia D."/>
            <person name="Armstrong S.D."/>
            <person name="Fang Y."/>
            <person name="Donnelly M.J."/>
            <person name="Kadowaki T."/>
            <person name="McGarry J.W."/>
            <person name="Darby A.C."/>
            <person name="Makepeace B.L."/>
        </authorList>
    </citation>
    <scope>NUCLEOTIDE SEQUENCE [LARGE SCALE GENOMIC DNA]</scope>
    <source>
        <strain evidence="2">UoL-WK</strain>
    </source>
</reference>
<dbReference type="SUPFAM" id="SSF48065">
    <property type="entry name" value="DBL homology domain (DH-domain)"/>
    <property type="match status" value="1"/>
</dbReference>
<evidence type="ECO:0000313" key="2">
    <source>
        <dbReference type="EMBL" id="RWS06711.1"/>
    </source>
</evidence>
<dbReference type="InterPro" id="IPR035899">
    <property type="entry name" value="DBL_dom_sf"/>
</dbReference>
<keyword evidence="3" id="KW-1185">Reference proteome</keyword>
<dbReference type="AlphaFoldDB" id="A0A443QUN9"/>